<evidence type="ECO:0000256" key="2">
    <source>
        <dbReference type="ARBA" id="ARBA00023242"/>
    </source>
</evidence>
<dbReference type="InterPro" id="IPR022702">
    <property type="entry name" value="Cytosine_MeTrfase1_RFD"/>
</dbReference>
<dbReference type="Pfam" id="PF12047">
    <property type="entry name" value="DNMT1-RFD"/>
    <property type="match status" value="1"/>
</dbReference>
<dbReference type="AlphaFoldDB" id="A0AAD5NFZ3"/>
<evidence type="ECO:0000256" key="1">
    <source>
        <dbReference type="ARBA" id="ARBA00004123"/>
    </source>
</evidence>
<keyword evidence="2" id="KW-0539">Nucleus</keyword>
<keyword evidence="5" id="KW-1185">Reference proteome</keyword>
<sequence length="126" mass="14136">MLEVDNLFITGFILPLEASSEKGFRCEGFGRIESWTISGYDEGSPVIWVSTDVADYDCVRPASNYKMLYNLFFENARACMEVYKILSKTCGGSPDLTLDELLGKVVRSMSDSKSFPNDIQSTDWFG</sequence>
<accession>A0AAD5NFZ3</accession>
<evidence type="ECO:0000313" key="4">
    <source>
        <dbReference type="EMBL" id="KAI9156359.1"/>
    </source>
</evidence>
<feature type="domain" description="RFTS" evidence="3">
    <location>
        <begin position="6"/>
        <end position="108"/>
    </location>
</feature>
<name>A0AAD5NFZ3_ACENE</name>
<evidence type="ECO:0000259" key="3">
    <source>
        <dbReference type="Pfam" id="PF12047"/>
    </source>
</evidence>
<organism evidence="4 5">
    <name type="scientific">Acer negundo</name>
    <name type="common">Box elder</name>
    <dbReference type="NCBI Taxonomy" id="4023"/>
    <lineage>
        <taxon>Eukaryota</taxon>
        <taxon>Viridiplantae</taxon>
        <taxon>Streptophyta</taxon>
        <taxon>Embryophyta</taxon>
        <taxon>Tracheophyta</taxon>
        <taxon>Spermatophyta</taxon>
        <taxon>Magnoliopsida</taxon>
        <taxon>eudicotyledons</taxon>
        <taxon>Gunneridae</taxon>
        <taxon>Pentapetalae</taxon>
        <taxon>rosids</taxon>
        <taxon>malvids</taxon>
        <taxon>Sapindales</taxon>
        <taxon>Sapindaceae</taxon>
        <taxon>Hippocastanoideae</taxon>
        <taxon>Acereae</taxon>
        <taxon>Acer</taxon>
    </lineage>
</organism>
<proteinExistence type="predicted"/>
<reference evidence="4" key="2">
    <citation type="submission" date="2023-02" db="EMBL/GenBank/DDBJ databases">
        <authorList>
            <person name="Swenson N.G."/>
            <person name="Wegrzyn J.L."/>
            <person name="Mcevoy S.L."/>
        </authorList>
    </citation>
    <scope>NUCLEOTIDE SEQUENCE</scope>
    <source>
        <strain evidence="4">91603</strain>
        <tissue evidence="4">Leaf</tissue>
    </source>
</reference>
<comment type="subcellular location">
    <subcellularLocation>
        <location evidence="1">Nucleus</location>
    </subcellularLocation>
</comment>
<evidence type="ECO:0000313" key="5">
    <source>
        <dbReference type="Proteomes" id="UP001064489"/>
    </source>
</evidence>
<comment type="caution">
    <text evidence="4">The sequence shown here is derived from an EMBL/GenBank/DDBJ whole genome shotgun (WGS) entry which is preliminary data.</text>
</comment>
<reference evidence="4" key="1">
    <citation type="journal article" date="2022" name="Plant J.">
        <title>Strategies of tolerance reflected in two North American maple genomes.</title>
        <authorList>
            <person name="McEvoy S.L."/>
            <person name="Sezen U.U."/>
            <person name="Trouern-Trend A."/>
            <person name="McMahon S.M."/>
            <person name="Schaberg P.G."/>
            <person name="Yang J."/>
            <person name="Wegrzyn J.L."/>
            <person name="Swenson N.G."/>
        </authorList>
    </citation>
    <scope>NUCLEOTIDE SEQUENCE</scope>
    <source>
        <strain evidence="4">91603</strain>
    </source>
</reference>
<dbReference type="Proteomes" id="UP001064489">
    <property type="component" value="Chromosome 12"/>
</dbReference>
<dbReference type="EMBL" id="JAJSOW010000107">
    <property type="protein sequence ID" value="KAI9156359.1"/>
    <property type="molecule type" value="Genomic_DNA"/>
</dbReference>
<gene>
    <name evidence="4" type="ORF">LWI28_004851</name>
</gene>
<dbReference type="GO" id="GO:0005634">
    <property type="term" value="C:nucleus"/>
    <property type="evidence" value="ECO:0007669"/>
    <property type="project" value="UniProtKB-SubCell"/>
</dbReference>
<protein>
    <recommendedName>
        <fullName evidence="3">RFTS domain-containing protein</fullName>
    </recommendedName>
</protein>